<keyword evidence="7 10" id="KW-0067">ATP-binding</keyword>
<name>A0A367KVL0_RHIST</name>
<comment type="function">
    <text evidence="11">Acts as component of the MCM2-7 complex (MCM complex) which is the replicative helicase essential for 'once per cell cycle' DNA replication initiation and elongation in eukaryotic cells. The active ATPase sites in the MCM2-7 ring are formed through the interaction surfaces of two neighboring subunits such that a critical structure of a conserved arginine finger motif is provided in trans relative to the ATP-binding site of the Walker A box of the adjacent subunit. The six ATPase active sites, however, are likely to contribute differentially to the complex helicase activity.</text>
</comment>
<keyword evidence="8 10" id="KW-0238">DNA-binding</keyword>
<dbReference type="GO" id="GO:0016887">
    <property type="term" value="F:ATP hydrolysis activity"/>
    <property type="evidence" value="ECO:0007669"/>
    <property type="project" value="RHEA"/>
</dbReference>
<keyword evidence="15" id="KW-1185">Reference proteome</keyword>
<keyword evidence="4 10" id="KW-0547">Nucleotide-binding</keyword>
<keyword evidence="3 11" id="KW-0235">DNA replication</keyword>
<comment type="subcellular location">
    <subcellularLocation>
        <location evidence="1">Nucleus</location>
    </subcellularLocation>
</comment>
<dbReference type="Gene3D" id="2.40.50.140">
    <property type="entry name" value="Nucleic acid-binding proteins"/>
    <property type="match status" value="1"/>
</dbReference>
<dbReference type="AlphaFoldDB" id="A0A367KVL0"/>
<dbReference type="SMART" id="SM00350">
    <property type="entry name" value="MCM"/>
    <property type="match status" value="1"/>
</dbReference>
<evidence type="ECO:0000256" key="1">
    <source>
        <dbReference type="ARBA" id="ARBA00004123"/>
    </source>
</evidence>
<evidence type="ECO:0000256" key="4">
    <source>
        <dbReference type="ARBA" id="ARBA00022741"/>
    </source>
</evidence>
<evidence type="ECO:0000313" key="15">
    <source>
        <dbReference type="Proteomes" id="UP000253551"/>
    </source>
</evidence>
<dbReference type="GO" id="GO:0006271">
    <property type="term" value="P:DNA strand elongation involved in DNA replication"/>
    <property type="evidence" value="ECO:0007669"/>
    <property type="project" value="TreeGrafter"/>
</dbReference>
<dbReference type="OrthoDB" id="10251574at2759"/>
<dbReference type="FunFam" id="3.40.50.300:FF:000217">
    <property type="entry name" value="DNA helicase"/>
    <property type="match status" value="1"/>
</dbReference>
<keyword evidence="5 11" id="KW-0378">Hydrolase</keyword>
<dbReference type="SUPFAM" id="SSF50249">
    <property type="entry name" value="Nucleic acid-binding proteins"/>
    <property type="match status" value="1"/>
</dbReference>
<dbReference type="GO" id="GO:0000727">
    <property type="term" value="P:double-strand break repair via break-induced replication"/>
    <property type="evidence" value="ECO:0007669"/>
    <property type="project" value="TreeGrafter"/>
</dbReference>
<gene>
    <name evidence="14" type="ORF">CU098_010877</name>
</gene>
<dbReference type="Pfam" id="PF00493">
    <property type="entry name" value="MCM"/>
    <property type="match status" value="1"/>
</dbReference>
<dbReference type="EMBL" id="PJQM01000271">
    <property type="protein sequence ID" value="RCI05922.1"/>
    <property type="molecule type" value="Genomic_DNA"/>
</dbReference>
<dbReference type="Proteomes" id="UP000253551">
    <property type="component" value="Unassembled WGS sequence"/>
</dbReference>
<dbReference type="PRINTS" id="PR01660">
    <property type="entry name" value="MCMPROTEIN4"/>
</dbReference>
<dbReference type="InterPro" id="IPR041562">
    <property type="entry name" value="MCM_lid"/>
</dbReference>
<evidence type="ECO:0000256" key="5">
    <source>
        <dbReference type="ARBA" id="ARBA00022801"/>
    </source>
</evidence>
<dbReference type="InterPro" id="IPR001208">
    <property type="entry name" value="MCM_dom"/>
</dbReference>
<dbReference type="GO" id="GO:0005656">
    <property type="term" value="C:nuclear pre-replicative complex"/>
    <property type="evidence" value="ECO:0007669"/>
    <property type="project" value="UniProtKB-ARBA"/>
</dbReference>
<dbReference type="GO" id="GO:0003697">
    <property type="term" value="F:single-stranded DNA binding"/>
    <property type="evidence" value="ECO:0007669"/>
    <property type="project" value="TreeGrafter"/>
</dbReference>
<comment type="subunit">
    <text evidence="11">Component of the MCM2-7 complex.</text>
</comment>
<dbReference type="InterPro" id="IPR033762">
    <property type="entry name" value="MCM_OB"/>
</dbReference>
<evidence type="ECO:0000256" key="7">
    <source>
        <dbReference type="ARBA" id="ARBA00022840"/>
    </source>
</evidence>
<dbReference type="PANTHER" id="PTHR11630:SF66">
    <property type="entry name" value="DNA REPLICATION LICENSING FACTOR MCM4"/>
    <property type="match status" value="1"/>
</dbReference>
<dbReference type="GO" id="GO:0031261">
    <property type="term" value="C:DNA replication preinitiation complex"/>
    <property type="evidence" value="ECO:0007669"/>
    <property type="project" value="UniProtKB-ARBA"/>
</dbReference>
<dbReference type="InterPro" id="IPR012340">
    <property type="entry name" value="NA-bd_OB-fold"/>
</dbReference>
<proteinExistence type="inferred from homology"/>
<evidence type="ECO:0000256" key="12">
    <source>
        <dbReference type="SAM" id="MobiDB-lite"/>
    </source>
</evidence>
<keyword evidence="6 11" id="KW-0347">Helicase</keyword>
<accession>A0A367KVL0</accession>
<dbReference type="GO" id="GO:0043596">
    <property type="term" value="C:nuclear replication fork"/>
    <property type="evidence" value="ECO:0007669"/>
    <property type="project" value="UniProtKB-ARBA"/>
</dbReference>
<evidence type="ECO:0000256" key="2">
    <source>
        <dbReference type="ARBA" id="ARBA00008010"/>
    </source>
</evidence>
<dbReference type="GO" id="GO:0006279">
    <property type="term" value="P:premeiotic DNA replication"/>
    <property type="evidence" value="ECO:0007669"/>
    <property type="project" value="UniProtKB-ARBA"/>
</dbReference>
<dbReference type="Gene3D" id="2.20.28.10">
    <property type="match status" value="1"/>
</dbReference>
<dbReference type="GO" id="GO:1902975">
    <property type="term" value="P:mitotic DNA replication initiation"/>
    <property type="evidence" value="ECO:0007669"/>
    <property type="project" value="TreeGrafter"/>
</dbReference>
<dbReference type="PRINTS" id="PR01657">
    <property type="entry name" value="MCMFAMILY"/>
</dbReference>
<dbReference type="PROSITE" id="PS00847">
    <property type="entry name" value="MCM_1"/>
    <property type="match status" value="1"/>
</dbReference>
<feature type="domain" description="MCM C-terminal AAA(+) ATPase" evidence="13">
    <location>
        <begin position="445"/>
        <end position="653"/>
    </location>
</feature>
<dbReference type="EC" id="3.6.4.12" evidence="11"/>
<dbReference type="STRING" id="4846.A0A367KVL0"/>
<dbReference type="GO" id="GO:0017116">
    <property type="term" value="F:single-stranded DNA helicase activity"/>
    <property type="evidence" value="ECO:0007669"/>
    <property type="project" value="TreeGrafter"/>
</dbReference>
<comment type="catalytic activity">
    <reaction evidence="11">
        <text>ATP + H2O = ADP + phosphate + H(+)</text>
        <dbReference type="Rhea" id="RHEA:13065"/>
        <dbReference type="ChEBI" id="CHEBI:15377"/>
        <dbReference type="ChEBI" id="CHEBI:15378"/>
        <dbReference type="ChEBI" id="CHEBI:30616"/>
        <dbReference type="ChEBI" id="CHEBI:43474"/>
        <dbReference type="ChEBI" id="CHEBI:456216"/>
        <dbReference type="EC" id="3.6.4.12"/>
    </reaction>
</comment>
<reference evidence="14 15" key="1">
    <citation type="journal article" date="2018" name="G3 (Bethesda)">
        <title>Phylogenetic and Phylogenomic Definition of Rhizopus Species.</title>
        <authorList>
            <person name="Gryganskyi A.P."/>
            <person name="Golan J."/>
            <person name="Dolatabadi S."/>
            <person name="Mondo S."/>
            <person name="Robb S."/>
            <person name="Idnurm A."/>
            <person name="Muszewska A."/>
            <person name="Steczkiewicz K."/>
            <person name="Masonjones S."/>
            <person name="Liao H.L."/>
            <person name="Gajdeczka M.T."/>
            <person name="Anike F."/>
            <person name="Vuek A."/>
            <person name="Anishchenko I.M."/>
            <person name="Voigt K."/>
            <person name="de Hoog G.S."/>
            <person name="Smith M.E."/>
            <person name="Heitman J."/>
            <person name="Vilgalys R."/>
            <person name="Stajich J.E."/>
        </authorList>
    </citation>
    <scope>NUCLEOTIDE SEQUENCE [LARGE SCALE GENOMIC DNA]</scope>
    <source>
        <strain evidence="14 15">LSU 92-RS-03</strain>
    </source>
</reference>
<evidence type="ECO:0000256" key="10">
    <source>
        <dbReference type="RuleBase" id="RU004070"/>
    </source>
</evidence>
<dbReference type="CDD" id="cd17755">
    <property type="entry name" value="MCM4"/>
    <property type="match status" value="1"/>
</dbReference>
<evidence type="ECO:0000256" key="9">
    <source>
        <dbReference type="ARBA" id="ARBA00023242"/>
    </source>
</evidence>
<dbReference type="GO" id="GO:0097373">
    <property type="term" value="C:MCM core complex"/>
    <property type="evidence" value="ECO:0007669"/>
    <property type="project" value="UniProtKB-ARBA"/>
</dbReference>
<feature type="compositionally biased region" description="Polar residues" evidence="12">
    <location>
        <begin position="69"/>
        <end position="78"/>
    </location>
</feature>
<dbReference type="Pfam" id="PF17855">
    <property type="entry name" value="MCM_lid"/>
    <property type="match status" value="1"/>
</dbReference>
<dbReference type="InterPro" id="IPR008047">
    <property type="entry name" value="MCM_4"/>
</dbReference>
<dbReference type="GO" id="GO:0005524">
    <property type="term" value="F:ATP binding"/>
    <property type="evidence" value="ECO:0007669"/>
    <property type="project" value="UniProtKB-UniRule"/>
</dbReference>
<evidence type="ECO:0000256" key="6">
    <source>
        <dbReference type="ARBA" id="ARBA00022806"/>
    </source>
</evidence>
<feature type="compositionally biased region" description="Polar residues" evidence="12">
    <location>
        <begin position="1"/>
        <end position="10"/>
    </location>
</feature>
<protein>
    <recommendedName>
        <fullName evidence="11">DNA replication licensing factor MCM4</fullName>
        <ecNumber evidence="11">3.6.4.12</ecNumber>
    </recommendedName>
</protein>
<dbReference type="InterPro" id="IPR027925">
    <property type="entry name" value="MCM_N"/>
</dbReference>
<evidence type="ECO:0000256" key="3">
    <source>
        <dbReference type="ARBA" id="ARBA00022705"/>
    </source>
</evidence>
<evidence type="ECO:0000313" key="14">
    <source>
        <dbReference type="EMBL" id="RCI05922.1"/>
    </source>
</evidence>
<dbReference type="InterPro" id="IPR018525">
    <property type="entry name" value="MCM_CS"/>
</dbReference>
<dbReference type="Gene3D" id="3.30.1640.10">
    <property type="entry name" value="mini-chromosome maintenance (MCM) complex, chain A, domain 1"/>
    <property type="match status" value="1"/>
</dbReference>
<dbReference type="SUPFAM" id="SSF52540">
    <property type="entry name" value="P-loop containing nucleoside triphosphate hydrolases"/>
    <property type="match status" value="1"/>
</dbReference>
<dbReference type="PANTHER" id="PTHR11630">
    <property type="entry name" value="DNA REPLICATION LICENSING FACTOR MCM FAMILY MEMBER"/>
    <property type="match status" value="1"/>
</dbReference>
<dbReference type="InterPro" id="IPR027417">
    <property type="entry name" value="P-loop_NTPase"/>
</dbReference>
<evidence type="ECO:0000259" key="13">
    <source>
        <dbReference type="PROSITE" id="PS50051"/>
    </source>
</evidence>
<dbReference type="Gene3D" id="3.40.50.300">
    <property type="entry name" value="P-loop containing nucleotide triphosphate hydrolases"/>
    <property type="match status" value="1"/>
</dbReference>
<organism evidence="14 15">
    <name type="scientific">Rhizopus stolonifer</name>
    <name type="common">Rhizopus nigricans</name>
    <dbReference type="NCBI Taxonomy" id="4846"/>
    <lineage>
        <taxon>Eukaryota</taxon>
        <taxon>Fungi</taxon>
        <taxon>Fungi incertae sedis</taxon>
        <taxon>Mucoromycota</taxon>
        <taxon>Mucoromycotina</taxon>
        <taxon>Mucoromycetes</taxon>
        <taxon>Mucorales</taxon>
        <taxon>Mucorineae</taxon>
        <taxon>Rhizopodaceae</taxon>
        <taxon>Rhizopus</taxon>
    </lineage>
</organism>
<keyword evidence="9 11" id="KW-0539">Nucleus</keyword>
<dbReference type="Pfam" id="PF14551">
    <property type="entry name" value="MCM_N"/>
    <property type="match status" value="1"/>
</dbReference>
<dbReference type="Pfam" id="PF17207">
    <property type="entry name" value="MCM_OB"/>
    <property type="match status" value="1"/>
</dbReference>
<sequence>MSSQQPSDFTPDNGRRNERTDFLSSQIDYPMSSQRTPRQHQRHRRSEFSSTLLQDDIGATSPIAYPTTPMRTTTSFDTPRTPYIRTPFTTNTTDSPNLAQFASLGPDLQEETDPSLGSRLIWGTSVNIQEAIVRFRNFLSQFTLAHRKQGQNLAPEDHSPFYPMYFAHLFNTSSTNFNLNCKNLLAFPETEKLYEQLVKYPQEIIPLMDHTITEFYLNQYSQEDLGVLGQLKVRPYNLNHSVNMRDLDPQNVDQLITIKGLLIRASPVIPDMKEAFFRCLICDNEVTVAVDRGRILEPTRCSRESCGADNCMSLIHNRCVFSDKQVARMQETPDVVPDGQTPQTVTMCLYDDLVDVAKPGDRLEITGIFRGVPVRVNPKQRVIRALFRTYLDVVHIKRTDQKRVAIDQSFQMELGGERYEEGDEFEQVSTSDEEEIVALSRRENIYEVLSRSIAPSIYELDDVKKGILLQLFGGTHKKPTANGTSQFRGDINVILVGDPGTSKSQLLQYVHKIAPRGVYTSGKGSSAVGLTAYITRDPDTRQLVLESGALVLSDGGVCCIDEFDKMSDSTRSVLHEVMEQQTISVAKAGIITTLNARTSICASANPVGSRWNKNLTVPANLNLPPPLLSRFDLLYLILDRVDEDADRRLAKHLVTLYMEDNPFTAGVDIVGIELLTKYINYAKEKIQPELSNEASEALVNCYVELRKQGQDRGSSERRITATTRQLESMIRMSEAHARMRLSSVVEVGDVLEASRLLREAIKEYATDPKTGRIDMDLMLNVLPKLIEDDVHNTN</sequence>
<evidence type="ECO:0000256" key="11">
    <source>
        <dbReference type="RuleBase" id="RU368062"/>
    </source>
</evidence>
<comment type="similarity">
    <text evidence="2 10">Belongs to the MCM family.</text>
</comment>
<dbReference type="PROSITE" id="PS50051">
    <property type="entry name" value="MCM_2"/>
    <property type="match status" value="1"/>
</dbReference>
<evidence type="ECO:0000256" key="8">
    <source>
        <dbReference type="ARBA" id="ARBA00023125"/>
    </source>
</evidence>
<dbReference type="GO" id="GO:0042555">
    <property type="term" value="C:MCM complex"/>
    <property type="evidence" value="ECO:0007669"/>
    <property type="project" value="UniProtKB-UniRule"/>
</dbReference>
<dbReference type="FunFam" id="2.20.28.10:FF:000003">
    <property type="entry name" value="DNA helicase"/>
    <property type="match status" value="1"/>
</dbReference>
<dbReference type="InterPro" id="IPR031327">
    <property type="entry name" value="MCM"/>
</dbReference>
<feature type="region of interest" description="Disordered" evidence="12">
    <location>
        <begin position="1"/>
        <end position="81"/>
    </location>
</feature>
<comment type="caution">
    <text evidence="14">The sequence shown here is derived from an EMBL/GenBank/DDBJ whole genome shotgun (WGS) entry which is preliminary data.</text>
</comment>